<protein>
    <recommendedName>
        <fullName evidence="3">DUF2267 domain-containing protein</fullName>
    </recommendedName>
</protein>
<evidence type="ECO:0008006" key="3">
    <source>
        <dbReference type="Google" id="ProtNLM"/>
    </source>
</evidence>
<evidence type="ECO:0000313" key="2">
    <source>
        <dbReference type="Proteomes" id="UP001317870"/>
    </source>
</evidence>
<sequence>MAGHIPLTAVDDFRRQSPIERDFVDGLLLRLSGAHLDDGTFDSFTVPVMLYSRFIREGCWAGERFLPKSVSGELERLASSLAPDQSVLPAQATEFMVRIADNPIPREAALTVRAAIFASRISEDLVHPIVGAERWPTPMAEYDEDSPAAATMRQLPRLVDRWLHDVMSRDSIEAEVRRLAAVHRWH</sequence>
<keyword evidence="2" id="KW-1185">Reference proteome</keyword>
<organism evidence="1 2">
    <name type="scientific">Nocardia sputorum</name>
    <dbReference type="NCBI Taxonomy" id="2984338"/>
    <lineage>
        <taxon>Bacteria</taxon>
        <taxon>Bacillati</taxon>
        <taxon>Actinomycetota</taxon>
        <taxon>Actinomycetes</taxon>
        <taxon>Mycobacteriales</taxon>
        <taxon>Nocardiaceae</taxon>
        <taxon>Nocardia</taxon>
    </lineage>
</organism>
<dbReference type="Proteomes" id="UP001317870">
    <property type="component" value="Chromosome"/>
</dbReference>
<evidence type="ECO:0000313" key="1">
    <source>
        <dbReference type="EMBL" id="BDU03559.1"/>
    </source>
</evidence>
<accession>A0ABN6UE16</accession>
<reference evidence="1 2" key="1">
    <citation type="submission" date="2022-11" db="EMBL/GenBank/DDBJ databases">
        <title>Genome Sequencing of Nocardia sp. ON39_IFM12276 and assembly.</title>
        <authorList>
            <person name="Shimojima M."/>
            <person name="Toyokawa M."/>
            <person name="Uesaka K."/>
        </authorList>
    </citation>
    <scope>NUCLEOTIDE SEQUENCE [LARGE SCALE GENOMIC DNA]</scope>
    <source>
        <strain evidence="1 2">IFM 12276</strain>
    </source>
</reference>
<proteinExistence type="predicted"/>
<gene>
    <name evidence="1" type="ORF">IFM12276_65870</name>
</gene>
<name>A0ABN6UE16_9NOCA</name>
<dbReference type="EMBL" id="AP026978">
    <property type="protein sequence ID" value="BDU03559.1"/>
    <property type="molecule type" value="Genomic_DNA"/>
</dbReference>